<dbReference type="SUPFAM" id="SSF56219">
    <property type="entry name" value="DNase I-like"/>
    <property type="match status" value="1"/>
</dbReference>
<keyword evidence="3" id="KW-1185">Reference proteome</keyword>
<dbReference type="VEuPathDB" id="FungiDB:BO97DRAFT_403881"/>
<dbReference type="GO" id="GO:0000175">
    <property type="term" value="F:3'-5'-RNA exonuclease activity"/>
    <property type="evidence" value="ECO:0007669"/>
    <property type="project" value="TreeGrafter"/>
</dbReference>
<feature type="domain" description="Endonuclease/exonuclease/phosphatase" evidence="1">
    <location>
        <begin position="77"/>
        <end position="331"/>
    </location>
</feature>
<keyword evidence="2" id="KW-0540">Nuclease</keyword>
<sequence>MNHAARPITGPSAVTSAFSAFSGFPPFFYSPGTVLDVELPTLLDSNFLFSKSTSHLPNCPLGCIMKLAAKLPLRILTHNIRYATSSPFKGERPWAERRQLLLNELQYNTRHQNAFICLQEVLHNQLVDIHTGLNSSHSDSASQTWEYIGVGRDDGFEAGEYSPIFYQPTVWELRDWETVWLSETPSVPSKSWDAASTRIVTVGVFTHRASRRTVLALNTHLDDQGSRSRYEAAHIILGKVEEYRTRSAPFGGRSISGVFLAGDFNSQEDQEAYTVLTAPESPLADAAKLVAPTEHYGHYVTWTGFGYEGQPPTRIDYILLESTADKVCSHGRQPWTVEGYAVLENRFEDGIFNSDHRAVVVDVLLGE</sequence>
<evidence type="ECO:0000313" key="2">
    <source>
        <dbReference type="EMBL" id="RAL14834.1"/>
    </source>
</evidence>
<dbReference type="GeneID" id="37199125"/>
<proteinExistence type="predicted"/>
<reference evidence="2 3" key="1">
    <citation type="submission" date="2018-02" db="EMBL/GenBank/DDBJ databases">
        <title>The genomes of Aspergillus section Nigri reveals drivers in fungal speciation.</title>
        <authorList>
            <consortium name="DOE Joint Genome Institute"/>
            <person name="Vesth T.C."/>
            <person name="Nybo J."/>
            <person name="Theobald S."/>
            <person name="Brandl J."/>
            <person name="Frisvad J.C."/>
            <person name="Nielsen K.F."/>
            <person name="Lyhne E.K."/>
            <person name="Kogle M.E."/>
            <person name="Kuo A."/>
            <person name="Riley R."/>
            <person name="Clum A."/>
            <person name="Nolan M."/>
            <person name="Lipzen A."/>
            <person name="Salamov A."/>
            <person name="Henrissat B."/>
            <person name="Wiebenga A."/>
            <person name="De vries R.P."/>
            <person name="Grigoriev I.V."/>
            <person name="Mortensen U.H."/>
            <person name="Andersen M.R."/>
            <person name="Baker S.E."/>
        </authorList>
    </citation>
    <scope>NUCLEOTIDE SEQUENCE [LARGE SCALE GENOMIC DNA]</scope>
    <source>
        <strain evidence="2 3">CBS 101889</strain>
    </source>
</reference>
<keyword evidence="2" id="KW-0255">Endonuclease</keyword>
<evidence type="ECO:0000313" key="3">
    <source>
        <dbReference type="Proteomes" id="UP000248961"/>
    </source>
</evidence>
<dbReference type="Proteomes" id="UP000248961">
    <property type="component" value="Unassembled WGS sequence"/>
</dbReference>
<protein>
    <submittedName>
        <fullName evidence="2">Endonuclease/exonuclease/phosphatase family protein</fullName>
    </submittedName>
</protein>
<dbReference type="InterPro" id="IPR005135">
    <property type="entry name" value="Endo/exonuclease/phosphatase"/>
</dbReference>
<evidence type="ECO:0000259" key="1">
    <source>
        <dbReference type="Pfam" id="PF03372"/>
    </source>
</evidence>
<keyword evidence="2" id="KW-0269">Exonuclease</keyword>
<dbReference type="InterPro" id="IPR050410">
    <property type="entry name" value="CCR4/nocturin_mRNA_transcr"/>
</dbReference>
<dbReference type="OrthoDB" id="276515at2759"/>
<dbReference type="Gene3D" id="3.60.10.10">
    <property type="entry name" value="Endonuclease/exonuclease/phosphatase"/>
    <property type="match status" value="1"/>
</dbReference>
<gene>
    <name evidence="2" type="ORF">BO97DRAFT_403881</name>
</gene>
<keyword evidence="2" id="KW-0378">Hydrolase</keyword>
<name>A0A395I9L7_ASPHC</name>
<organism evidence="2 3">
    <name type="scientific">Aspergillus homomorphus (strain CBS 101889)</name>
    <dbReference type="NCBI Taxonomy" id="1450537"/>
    <lineage>
        <taxon>Eukaryota</taxon>
        <taxon>Fungi</taxon>
        <taxon>Dikarya</taxon>
        <taxon>Ascomycota</taxon>
        <taxon>Pezizomycotina</taxon>
        <taxon>Eurotiomycetes</taxon>
        <taxon>Eurotiomycetidae</taxon>
        <taxon>Eurotiales</taxon>
        <taxon>Aspergillaceae</taxon>
        <taxon>Aspergillus</taxon>
        <taxon>Aspergillus subgen. Circumdati</taxon>
    </lineage>
</organism>
<dbReference type="RefSeq" id="XP_025553988.1">
    <property type="nucleotide sequence ID" value="XM_025694836.1"/>
</dbReference>
<dbReference type="AlphaFoldDB" id="A0A395I9L7"/>
<dbReference type="PANTHER" id="PTHR12121">
    <property type="entry name" value="CARBON CATABOLITE REPRESSOR PROTEIN 4"/>
    <property type="match status" value="1"/>
</dbReference>
<accession>A0A395I9L7</accession>
<dbReference type="FunFam" id="3.60.10.10:FF:000101">
    <property type="entry name" value="Endonuclease/exonuclease/phosphatase family protein"/>
    <property type="match status" value="1"/>
</dbReference>
<dbReference type="EMBL" id="KZ824273">
    <property type="protein sequence ID" value="RAL14834.1"/>
    <property type="molecule type" value="Genomic_DNA"/>
</dbReference>
<dbReference type="PANTHER" id="PTHR12121:SF36">
    <property type="entry name" value="ENDONUCLEASE_EXONUCLEASE_PHOSPHATASE DOMAIN-CONTAINING PROTEIN"/>
    <property type="match status" value="1"/>
</dbReference>
<dbReference type="CDD" id="cd09083">
    <property type="entry name" value="EEP-1"/>
    <property type="match status" value="1"/>
</dbReference>
<dbReference type="InterPro" id="IPR036691">
    <property type="entry name" value="Endo/exonu/phosph_ase_sf"/>
</dbReference>
<dbReference type="GO" id="GO:0004519">
    <property type="term" value="F:endonuclease activity"/>
    <property type="evidence" value="ECO:0007669"/>
    <property type="project" value="UniProtKB-KW"/>
</dbReference>
<dbReference type="Pfam" id="PF03372">
    <property type="entry name" value="Exo_endo_phos"/>
    <property type="match status" value="1"/>
</dbReference>